<dbReference type="InterPro" id="IPR032808">
    <property type="entry name" value="DoxX"/>
</dbReference>
<comment type="subcellular location">
    <subcellularLocation>
        <location evidence="1">Cell membrane</location>
        <topology evidence="1">Multi-pass membrane protein</topology>
    </subcellularLocation>
</comment>
<keyword evidence="8" id="KW-1185">Reference proteome</keyword>
<keyword evidence="6" id="KW-0472">Membrane</keyword>
<keyword evidence="4" id="KW-0812">Transmembrane</keyword>
<gene>
    <name evidence="7" type="ORF">H0H10_04890</name>
</gene>
<keyword evidence="5" id="KW-1133">Transmembrane helix</keyword>
<keyword evidence="3" id="KW-1003">Cell membrane</keyword>
<evidence type="ECO:0000256" key="6">
    <source>
        <dbReference type="ARBA" id="ARBA00023136"/>
    </source>
</evidence>
<dbReference type="EMBL" id="JACVQF010000158">
    <property type="protein sequence ID" value="MBD0418512.1"/>
    <property type="molecule type" value="Genomic_DNA"/>
</dbReference>
<name>A0A926L1C2_9ACTN</name>
<evidence type="ECO:0000313" key="7">
    <source>
        <dbReference type="EMBL" id="MBD0418512.1"/>
    </source>
</evidence>
<sequence length="181" mass="18921">MSLLRVVGRPMLASMFVAGGLNCLRNPGELAPLAEPVVRPVADRVSALPDSTEQLVRLNGAVQVVGGVLLGLGRLPRLSALALAVTLVPTTLAGHRFWDAEGPDRSQQTVHFLKNLSMLGGLLIAADDTGGAPSMLWRGRHAAQGLRRDAGLVRRSVRATARPAAAAGGLKARMSACKPGR</sequence>
<dbReference type="GO" id="GO:0005886">
    <property type="term" value="C:plasma membrane"/>
    <property type="evidence" value="ECO:0007669"/>
    <property type="project" value="UniProtKB-SubCell"/>
</dbReference>
<reference evidence="7" key="2">
    <citation type="submission" date="2020-09" db="EMBL/GenBank/DDBJ databases">
        <authorList>
            <person name="Luo X."/>
        </authorList>
    </citation>
    <scope>NUCLEOTIDE SEQUENCE</scope>
    <source>
        <strain evidence="7">TRM S81-3</strain>
    </source>
</reference>
<evidence type="ECO:0000313" key="8">
    <source>
        <dbReference type="Proteomes" id="UP000621210"/>
    </source>
</evidence>
<accession>A0A926L1C2</accession>
<dbReference type="PANTHER" id="PTHR33452:SF1">
    <property type="entry name" value="INNER MEMBRANE PROTEIN YPHA-RELATED"/>
    <property type="match status" value="1"/>
</dbReference>
<evidence type="ECO:0000256" key="4">
    <source>
        <dbReference type="ARBA" id="ARBA00022692"/>
    </source>
</evidence>
<comment type="similarity">
    <text evidence="2">Belongs to the DoxX family.</text>
</comment>
<evidence type="ECO:0000256" key="2">
    <source>
        <dbReference type="ARBA" id="ARBA00006679"/>
    </source>
</evidence>
<proteinExistence type="inferred from homology"/>
<dbReference type="InterPro" id="IPR051907">
    <property type="entry name" value="DoxX-like_oxidoreductase"/>
</dbReference>
<evidence type="ECO:0000256" key="5">
    <source>
        <dbReference type="ARBA" id="ARBA00022989"/>
    </source>
</evidence>
<evidence type="ECO:0000256" key="1">
    <source>
        <dbReference type="ARBA" id="ARBA00004651"/>
    </source>
</evidence>
<dbReference type="Pfam" id="PF07681">
    <property type="entry name" value="DoxX"/>
    <property type="match status" value="1"/>
</dbReference>
<dbReference type="RefSeq" id="WP_188179560.1">
    <property type="nucleotide sequence ID" value="NZ_JACVQF010000158.1"/>
</dbReference>
<dbReference type="Proteomes" id="UP000621210">
    <property type="component" value="Unassembled WGS sequence"/>
</dbReference>
<dbReference type="AlphaFoldDB" id="A0A926L1C2"/>
<comment type="caution">
    <text evidence="7">The sequence shown here is derived from an EMBL/GenBank/DDBJ whole genome shotgun (WGS) entry which is preliminary data.</text>
</comment>
<reference evidence="7" key="1">
    <citation type="submission" date="2020-09" db="EMBL/GenBank/DDBJ databases">
        <title>Streptomyces grisecoloratus sp. nov., isolated from cotton soil.</title>
        <authorList>
            <person name="Xing L."/>
        </authorList>
    </citation>
    <scope>NUCLEOTIDE SEQUENCE</scope>
    <source>
        <strain evidence="7">TRM S81-3</strain>
    </source>
</reference>
<protein>
    <submittedName>
        <fullName evidence="7">DoxX family protein</fullName>
    </submittedName>
</protein>
<evidence type="ECO:0000256" key="3">
    <source>
        <dbReference type="ARBA" id="ARBA00022475"/>
    </source>
</evidence>
<organism evidence="7 8">
    <name type="scientific">Streptomyces griseicoloratus</name>
    <dbReference type="NCBI Taxonomy" id="2752516"/>
    <lineage>
        <taxon>Bacteria</taxon>
        <taxon>Bacillati</taxon>
        <taxon>Actinomycetota</taxon>
        <taxon>Actinomycetes</taxon>
        <taxon>Kitasatosporales</taxon>
        <taxon>Streptomycetaceae</taxon>
        <taxon>Streptomyces</taxon>
    </lineage>
</organism>
<dbReference type="PANTHER" id="PTHR33452">
    <property type="entry name" value="OXIDOREDUCTASE CATD-RELATED"/>
    <property type="match status" value="1"/>
</dbReference>